<reference evidence="2 3" key="1">
    <citation type="submission" date="2019-07" db="EMBL/GenBank/DDBJ databases">
        <title>Sulfurimonas paralvinellae sp. nov., a novel mesophilic, hydrogen- and sulfur-oxidizing chemolithoautotroph within the Epsilonproteo- bacteria isolated from a deep-sea hydrothermal vent polychaete nest, reclassification of Thiomicrospira denitrificans as Sulfurimonas denitrificans comb. nov. and emended description of the genus Sulfurimonas.</title>
        <authorList>
            <person name="Wang S."/>
            <person name="Jiang L."/>
            <person name="Shao Z."/>
        </authorList>
    </citation>
    <scope>NUCLEOTIDE SEQUENCE [LARGE SCALE GENOMIC DNA]</scope>
    <source>
        <strain evidence="2 3">GO25</strain>
    </source>
</reference>
<protein>
    <submittedName>
        <fullName evidence="2">Uncharacterized protein</fullName>
    </submittedName>
</protein>
<dbReference type="RefSeq" id="WP_193111349.1">
    <property type="nucleotide sequence ID" value="NZ_CP041406.1"/>
</dbReference>
<keyword evidence="1" id="KW-0812">Transmembrane</keyword>
<dbReference type="EMBL" id="CP041406">
    <property type="protein sequence ID" value="QOP45104.1"/>
    <property type="molecule type" value="Genomic_DNA"/>
</dbReference>
<name>A0A7M1B5V4_9BACT</name>
<evidence type="ECO:0000256" key="1">
    <source>
        <dbReference type="SAM" id="Phobius"/>
    </source>
</evidence>
<feature type="transmembrane region" description="Helical" evidence="1">
    <location>
        <begin position="94"/>
        <end position="112"/>
    </location>
</feature>
<keyword evidence="1" id="KW-0472">Membrane</keyword>
<dbReference type="AlphaFoldDB" id="A0A7M1B5V4"/>
<dbReference type="KEGG" id="spal:FM071_01855"/>
<gene>
    <name evidence="2" type="ORF">FM071_01855</name>
</gene>
<keyword evidence="3" id="KW-1185">Reference proteome</keyword>
<feature type="transmembrane region" description="Helical" evidence="1">
    <location>
        <begin position="69"/>
        <end position="88"/>
    </location>
</feature>
<sequence>MLKLFLNTTDKFLCNSVRSVFQKTEAQYSEKISKEKLIDELNRFKENPLECTLGMRSEFQKNVKTKIKLILGIFFVFIPLLVFGTFSYLTHIDITFAIFSTLAVALLVSSRMETIAKRYVNLRELELQH</sequence>
<keyword evidence="1" id="KW-1133">Transmembrane helix</keyword>
<dbReference type="Proteomes" id="UP000593580">
    <property type="component" value="Chromosome"/>
</dbReference>
<accession>A0A7M1B5V4</accession>
<proteinExistence type="predicted"/>
<organism evidence="2 3">
    <name type="scientific">Sulfurimonas paralvinellae</name>
    <dbReference type="NCBI Taxonomy" id="317658"/>
    <lineage>
        <taxon>Bacteria</taxon>
        <taxon>Pseudomonadati</taxon>
        <taxon>Campylobacterota</taxon>
        <taxon>Epsilonproteobacteria</taxon>
        <taxon>Campylobacterales</taxon>
        <taxon>Sulfurimonadaceae</taxon>
        <taxon>Sulfurimonas</taxon>
    </lineage>
</organism>
<evidence type="ECO:0000313" key="3">
    <source>
        <dbReference type="Proteomes" id="UP000593580"/>
    </source>
</evidence>
<evidence type="ECO:0000313" key="2">
    <source>
        <dbReference type="EMBL" id="QOP45104.1"/>
    </source>
</evidence>